<organism evidence="3 4">
    <name type="scientific">Ancylostoma caninum</name>
    <name type="common">Dog hookworm</name>
    <dbReference type="NCBI Taxonomy" id="29170"/>
    <lineage>
        <taxon>Eukaryota</taxon>
        <taxon>Metazoa</taxon>
        <taxon>Ecdysozoa</taxon>
        <taxon>Nematoda</taxon>
        <taxon>Chromadorea</taxon>
        <taxon>Rhabditida</taxon>
        <taxon>Rhabditina</taxon>
        <taxon>Rhabditomorpha</taxon>
        <taxon>Strongyloidea</taxon>
        <taxon>Ancylostomatidae</taxon>
        <taxon>Ancylostomatinae</taxon>
        <taxon>Ancylostoma</taxon>
    </lineage>
</organism>
<comment type="caution">
    <text evidence="3">The sequence shown here is derived from an EMBL/GenBank/DDBJ whole genome shotgun (WGS) entry which is preliminary data.</text>
</comment>
<dbReference type="EMBL" id="JOJR01000050">
    <property type="protein sequence ID" value="RCN48180.1"/>
    <property type="molecule type" value="Genomic_DNA"/>
</dbReference>
<dbReference type="OrthoDB" id="10547030at2759"/>
<accession>A0A368GYW2</accession>
<reference evidence="3 4" key="1">
    <citation type="submission" date="2014-10" db="EMBL/GenBank/DDBJ databases">
        <title>Draft genome of the hookworm Ancylostoma caninum.</title>
        <authorList>
            <person name="Mitreva M."/>
        </authorList>
    </citation>
    <scope>NUCLEOTIDE SEQUENCE [LARGE SCALE GENOMIC DNA]</scope>
    <source>
        <strain evidence="3 4">Baltimore</strain>
    </source>
</reference>
<name>A0A368GYW2_ANCCA</name>
<feature type="region of interest" description="Disordered" evidence="2">
    <location>
        <begin position="41"/>
        <end position="69"/>
    </location>
</feature>
<keyword evidence="1" id="KW-0175">Coiled coil</keyword>
<dbReference type="AlphaFoldDB" id="A0A368GYW2"/>
<protein>
    <submittedName>
        <fullName evidence="3">Uncharacterized protein</fullName>
    </submittedName>
</protein>
<evidence type="ECO:0000256" key="2">
    <source>
        <dbReference type="SAM" id="MobiDB-lite"/>
    </source>
</evidence>
<dbReference type="Proteomes" id="UP000252519">
    <property type="component" value="Unassembled WGS sequence"/>
</dbReference>
<feature type="compositionally biased region" description="Polar residues" evidence="2">
    <location>
        <begin position="59"/>
        <end position="69"/>
    </location>
</feature>
<evidence type="ECO:0000313" key="3">
    <source>
        <dbReference type="EMBL" id="RCN48180.1"/>
    </source>
</evidence>
<feature type="coiled-coil region" evidence="1">
    <location>
        <begin position="3"/>
        <end position="30"/>
    </location>
</feature>
<dbReference type="STRING" id="29170.A0A368GYW2"/>
<gene>
    <name evidence="3" type="ORF">ANCCAN_05725</name>
</gene>
<proteinExistence type="predicted"/>
<keyword evidence="4" id="KW-1185">Reference proteome</keyword>
<sequence length="140" mass="15274">MTKNKKKKLKKKAKKQRELLESQLAQMEGLTVDPTAIQEVLNSAPNSARGYGNPPPPTLMNNSSSGPVPQLLQNCGMGDTQQTMFCNPTYHSVQQEGDGVTATIVQDISDAEGEPNAPLQQVRLLSYCLTPVYFNGALPW</sequence>
<evidence type="ECO:0000313" key="4">
    <source>
        <dbReference type="Proteomes" id="UP000252519"/>
    </source>
</evidence>
<evidence type="ECO:0000256" key="1">
    <source>
        <dbReference type="SAM" id="Coils"/>
    </source>
</evidence>